<gene>
    <name evidence="1" type="ORF">E7746_04400</name>
</gene>
<organism evidence="1 2">
    <name type="scientific">Muribaculum gordoncarteri</name>
    <dbReference type="NCBI Taxonomy" id="2530390"/>
    <lineage>
        <taxon>Bacteria</taxon>
        <taxon>Pseudomonadati</taxon>
        <taxon>Bacteroidota</taxon>
        <taxon>Bacteroidia</taxon>
        <taxon>Bacteroidales</taxon>
        <taxon>Muribaculaceae</taxon>
        <taxon>Muribaculum</taxon>
    </lineage>
</organism>
<evidence type="ECO:0000313" key="1">
    <source>
        <dbReference type="EMBL" id="QCD35177.1"/>
    </source>
</evidence>
<proteinExistence type="predicted"/>
<evidence type="ECO:0008006" key="3">
    <source>
        <dbReference type="Google" id="ProtNLM"/>
    </source>
</evidence>
<dbReference type="EMBL" id="CP039393">
    <property type="protein sequence ID" value="QCD35177.1"/>
    <property type="molecule type" value="Genomic_DNA"/>
</dbReference>
<dbReference type="Proteomes" id="UP000297031">
    <property type="component" value="Chromosome"/>
</dbReference>
<accession>A0A4V1D1H0</accession>
<dbReference type="KEGG" id="mgod:E7746_04400"/>
<protein>
    <recommendedName>
        <fullName evidence="3">Lipopolysaccharide biosynthesis protein</fullName>
    </recommendedName>
</protein>
<name>A0A4V1D1H0_9BACT</name>
<reference evidence="1 2" key="1">
    <citation type="submission" date="2019-02" db="EMBL/GenBank/DDBJ databases">
        <title>Isolation and identification of novel species under the genus Muribaculum.</title>
        <authorList>
            <person name="Miyake S."/>
            <person name="Ding Y."/>
            <person name="Low A."/>
            <person name="Soh M."/>
            <person name="Seedorf H."/>
        </authorList>
    </citation>
    <scope>NUCLEOTIDE SEQUENCE [LARGE SCALE GENOMIC DNA]</scope>
    <source>
        <strain evidence="1 2">TLL-A4</strain>
    </source>
</reference>
<sequence>MNKLSQLKGHRILFIGIGFYDYDQSIIAELKKLNKEVSYFSTHTNIWNLLIFKRLHLNKISEKILKKNIDRQINRSSINNDIVFVIKGENFDDSHLIKLRSLNPNAIFILYLWDDLHRLKNLNTLNYFDKIWSFDRVDCLKNKNLSFRPLFYREKQNKTTKNIDISFIGGLHSDRLEISREIKRQAKLNGKSYYIKLYTGIWLFIKMIITGQLRIKDLDIISILPISYNKVIDITRKSKVVLDVQHPSQYGLTMRSIEAIESGCILLTTNKDLVNYSDIPKESYIILDREHPVFPNIINASTFKLSDSYSLKNFLKEVIFINEN</sequence>
<dbReference type="RefSeq" id="WP_136409972.1">
    <property type="nucleotide sequence ID" value="NZ_CP039393.1"/>
</dbReference>
<keyword evidence="2" id="KW-1185">Reference proteome</keyword>
<evidence type="ECO:0000313" key="2">
    <source>
        <dbReference type="Proteomes" id="UP000297031"/>
    </source>
</evidence>
<dbReference type="AlphaFoldDB" id="A0A4V1D1H0"/>
<dbReference type="OrthoDB" id="3251881at2"/>